<organism evidence="1 2">
    <name type="scientific">Actinoplanes regularis</name>
    <dbReference type="NCBI Taxonomy" id="52697"/>
    <lineage>
        <taxon>Bacteria</taxon>
        <taxon>Bacillati</taxon>
        <taxon>Actinomycetota</taxon>
        <taxon>Actinomycetes</taxon>
        <taxon>Micromonosporales</taxon>
        <taxon>Micromonosporaceae</taxon>
        <taxon>Actinoplanes</taxon>
    </lineage>
</organism>
<dbReference type="GO" id="GO:0016301">
    <property type="term" value="F:kinase activity"/>
    <property type="evidence" value="ECO:0007669"/>
    <property type="project" value="UniProtKB-KW"/>
</dbReference>
<dbReference type="InterPro" id="IPR006748">
    <property type="entry name" value="NH2Glyco/OHUrea_AB-resist_kin"/>
</dbReference>
<sequence>MPGWEDDSGALADFVAVPQAFRDMPRWWREGSAWLDALPQLIRAYSDRWRLTITGEMAHGSNAAVVPVARAGDPFVLRLTPPGPEVAELVAALRFWNGRGMVQLIDADVPSGVMLLERLAIDGSLHAVPVDEAIPILGRMMRRLAVPAPEHVPSTAAAVAARMPALPVEWERCGRPFPERTLRRALEIGSRLAHAEEIGGRRARSESRLAVNGDLHSAQVLRGEREPWLTVDPVLMRGDIAFDLGRILWTRLDEMSDEAEIIRHFRAAVDAAGIDRDHGRDWVVFRTVDYWLWGLTAGLTEDPRRCRRLLTPLLEG</sequence>
<keyword evidence="2" id="KW-1185">Reference proteome</keyword>
<evidence type="ECO:0000313" key="1">
    <source>
        <dbReference type="EMBL" id="SNS24693.1"/>
    </source>
</evidence>
<protein>
    <submittedName>
        <fullName evidence="1">Streptomycin 6-kinase</fullName>
    </submittedName>
</protein>
<name>A0A239CZC1_9ACTN</name>
<evidence type="ECO:0000313" key="2">
    <source>
        <dbReference type="Proteomes" id="UP000198415"/>
    </source>
</evidence>
<keyword evidence="1" id="KW-0418">Kinase</keyword>
<dbReference type="AlphaFoldDB" id="A0A239CZC1"/>
<reference evidence="1 2" key="1">
    <citation type="submission" date="2017-06" db="EMBL/GenBank/DDBJ databases">
        <authorList>
            <person name="Kim H.J."/>
            <person name="Triplett B.A."/>
        </authorList>
    </citation>
    <scope>NUCLEOTIDE SEQUENCE [LARGE SCALE GENOMIC DNA]</scope>
    <source>
        <strain evidence="1 2">DSM 43151</strain>
    </source>
</reference>
<keyword evidence="1" id="KW-0808">Transferase</keyword>
<dbReference type="InterPro" id="IPR011009">
    <property type="entry name" value="Kinase-like_dom_sf"/>
</dbReference>
<dbReference type="Proteomes" id="UP000198415">
    <property type="component" value="Unassembled WGS sequence"/>
</dbReference>
<dbReference type="EMBL" id="FZNR01000012">
    <property type="protein sequence ID" value="SNS24693.1"/>
    <property type="molecule type" value="Genomic_DNA"/>
</dbReference>
<gene>
    <name evidence="1" type="ORF">SAMN06264365_112144</name>
</gene>
<dbReference type="Pfam" id="PF04655">
    <property type="entry name" value="APH_6_hur"/>
    <property type="match status" value="1"/>
</dbReference>
<dbReference type="OrthoDB" id="3638028at2"/>
<dbReference type="GO" id="GO:0019748">
    <property type="term" value="P:secondary metabolic process"/>
    <property type="evidence" value="ECO:0007669"/>
    <property type="project" value="InterPro"/>
</dbReference>
<dbReference type="GO" id="GO:0016773">
    <property type="term" value="F:phosphotransferase activity, alcohol group as acceptor"/>
    <property type="evidence" value="ECO:0007669"/>
    <property type="project" value="InterPro"/>
</dbReference>
<accession>A0A239CZC1</accession>
<proteinExistence type="predicted"/>
<dbReference type="SUPFAM" id="SSF56112">
    <property type="entry name" value="Protein kinase-like (PK-like)"/>
    <property type="match status" value="1"/>
</dbReference>